<dbReference type="InParanoid" id="A0A067Q909"/>
<keyword evidence="7" id="KW-0325">Glycoprotein</keyword>
<name>A0A067Q909_9AGAM</name>
<evidence type="ECO:0008006" key="11">
    <source>
        <dbReference type="Google" id="ProtNLM"/>
    </source>
</evidence>
<evidence type="ECO:0000256" key="6">
    <source>
        <dbReference type="ARBA" id="ARBA00023157"/>
    </source>
</evidence>
<evidence type="ECO:0000256" key="7">
    <source>
        <dbReference type="ARBA" id="ARBA00023180"/>
    </source>
</evidence>
<dbReference type="GO" id="GO:0006308">
    <property type="term" value="P:DNA catabolic process"/>
    <property type="evidence" value="ECO:0007669"/>
    <property type="project" value="InterPro"/>
</dbReference>
<dbReference type="GO" id="GO:0046872">
    <property type="term" value="F:metal ion binding"/>
    <property type="evidence" value="ECO:0007669"/>
    <property type="project" value="UniProtKB-KW"/>
</dbReference>
<dbReference type="PANTHER" id="PTHR33146">
    <property type="entry name" value="ENDONUCLEASE 4"/>
    <property type="match status" value="1"/>
</dbReference>
<dbReference type="SUPFAM" id="SSF48537">
    <property type="entry name" value="Phospholipase C/P1 nuclease"/>
    <property type="match status" value="1"/>
</dbReference>
<evidence type="ECO:0000313" key="10">
    <source>
        <dbReference type="Proteomes" id="UP000027265"/>
    </source>
</evidence>
<evidence type="ECO:0000256" key="5">
    <source>
        <dbReference type="ARBA" id="ARBA00022801"/>
    </source>
</evidence>
<accession>A0A067Q909</accession>
<evidence type="ECO:0000256" key="4">
    <source>
        <dbReference type="ARBA" id="ARBA00022759"/>
    </source>
</evidence>
<dbReference type="Pfam" id="PF02265">
    <property type="entry name" value="S1-P1_nuclease"/>
    <property type="match status" value="1"/>
</dbReference>
<keyword evidence="5" id="KW-0378">Hydrolase</keyword>
<dbReference type="HOGENOM" id="CLU_044365_2_0_1"/>
<dbReference type="GO" id="GO:0004519">
    <property type="term" value="F:endonuclease activity"/>
    <property type="evidence" value="ECO:0007669"/>
    <property type="project" value="UniProtKB-KW"/>
</dbReference>
<keyword evidence="6" id="KW-1015">Disulfide bond</keyword>
<keyword evidence="4" id="KW-0255">Endonuclease</keyword>
<dbReference type="Proteomes" id="UP000027265">
    <property type="component" value="Unassembled WGS sequence"/>
</dbReference>
<evidence type="ECO:0000256" key="3">
    <source>
        <dbReference type="ARBA" id="ARBA00022723"/>
    </source>
</evidence>
<feature type="signal peptide" evidence="8">
    <location>
        <begin position="1"/>
        <end position="22"/>
    </location>
</feature>
<reference evidence="10" key="1">
    <citation type="journal article" date="2014" name="Proc. Natl. Acad. Sci. U.S.A.">
        <title>Extensive sampling of basidiomycete genomes demonstrates inadequacy of the white-rot/brown-rot paradigm for wood decay fungi.</title>
        <authorList>
            <person name="Riley R."/>
            <person name="Salamov A.A."/>
            <person name="Brown D.W."/>
            <person name="Nagy L.G."/>
            <person name="Floudas D."/>
            <person name="Held B.W."/>
            <person name="Levasseur A."/>
            <person name="Lombard V."/>
            <person name="Morin E."/>
            <person name="Otillar R."/>
            <person name="Lindquist E.A."/>
            <person name="Sun H."/>
            <person name="LaButti K.M."/>
            <person name="Schmutz J."/>
            <person name="Jabbour D."/>
            <person name="Luo H."/>
            <person name="Baker S.E."/>
            <person name="Pisabarro A.G."/>
            <person name="Walton J.D."/>
            <person name="Blanchette R.A."/>
            <person name="Henrissat B."/>
            <person name="Martin F."/>
            <person name="Cullen D."/>
            <person name="Hibbett D.S."/>
            <person name="Grigoriev I.V."/>
        </authorList>
    </citation>
    <scope>NUCLEOTIDE SEQUENCE [LARGE SCALE GENOMIC DNA]</scope>
    <source>
        <strain evidence="10">MUCL 33604</strain>
    </source>
</reference>
<proteinExistence type="inferred from homology"/>
<feature type="chain" id="PRO_5001643828" description="Phospholipase C/P1 nuclease" evidence="8">
    <location>
        <begin position="23"/>
        <end position="392"/>
    </location>
</feature>
<sequence length="392" mass="43745">MYWPTLTLALLGLSVQLPSVYGWGAAGHEIIATIAQVHLHPTALTRICSILYPDNPSSSCHIAPIAAWADKIRIHARWSGPLHYVGSWDDHPSDTCVFPGEGGWNGKKNENVLGGVRNVTGILVEWVEQQRNNELSVSNDARAEEALKFLVHFIGDMHMPLHLTGRDRGGNGAKVSFDGRVTNLHSLWDSLLLSQRLRTLPRNYTHPIPLPSVERNLRGAIYDPYIRRVFWEGLREGGKWFDEVNDWLTCPEVPMEPSAPAAQSKSYDGGRSIGWFGSVSSLTQSIVAIIGLQPRTGTTMDPTDDTTICPYAWAKPIHQLNCDLVWPSELNLTSNAPRPRHPDYPELDIPEYAGRIKDEWVLERLMAMGGVRLAGVLNWLFADPEEVGLWVQ</sequence>
<dbReference type="OrthoDB" id="441446at2759"/>
<keyword evidence="10" id="KW-1185">Reference proteome</keyword>
<dbReference type="InterPro" id="IPR008947">
    <property type="entry name" value="PLipase_C/P1_nuclease_dom_sf"/>
</dbReference>
<gene>
    <name evidence="9" type="ORF">JAAARDRAFT_67657</name>
</gene>
<evidence type="ECO:0000256" key="2">
    <source>
        <dbReference type="ARBA" id="ARBA00022722"/>
    </source>
</evidence>
<evidence type="ECO:0000256" key="8">
    <source>
        <dbReference type="SAM" id="SignalP"/>
    </source>
</evidence>
<comment type="similarity">
    <text evidence="1">Belongs to the nuclease type I family.</text>
</comment>
<dbReference type="EMBL" id="KL197714">
    <property type="protein sequence ID" value="KDQ59977.1"/>
    <property type="molecule type" value="Genomic_DNA"/>
</dbReference>
<dbReference type="STRING" id="933084.A0A067Q909"/>
<evidence type="ECO:0000256" key="1">
    <source>
        <dbReference type="ARBA" id="ARBA00009547"/>
    </source>
</evidence>
<dbReference type="CDD" id="cd11010">
    <property type="entry name" value="S1-P1_nuclease"/>
    <property type="match status" value="1"/>
</dbReference>
<keyword evidence="8" id="KW-0732">Signal</keyword>
<dbReference type="PANTHER" id="PTHR33146:SF29">
    <property type="entry name" value="S1_P1 NUCLEASE"/>
    <property type="match status" value="1"/>
</dbReference>
<dbReference type="InterPro" id="IPR003154">
    <property type="entry name" value="S1/P1nuclease"/>
</dbReference>
<protein>
    <recommendedName>
        <fullName evidence="11">Phospholipase C/P1 nuclease</fullName>
    </recommendedName>
</protein>
<organism evidence="9 10">
    <name type="scientific">Jaapia argillacea MUCL 33604</name>
    <dbReference type="NCBI Taxonomy" id="933084"/>
    <lineage>
        <taxon>Eukaryota</taxon>
        <taxon>Fungi</taxon>
        <taxon>Dikarya</taxon>
        <taxon>Basidiomycota</taxon>
        <taxon>Agaricomycotina</taxon>
        <taxon>Agaricomycetes</taxon>
        <taxon>Agaricomycetidae</taxon>
        <taxon>Jaapiales</taxon>
        <taxon>Jaapiaceae</taxon>
        <taxon>Jaapia</taxon>
    </lineage>
</organism>
<dbReference type="GO" id="GO:0003676">
    <property type="term" value="F:nucleic acid binding"/>
    <property type="evidence" value="ECO:0007669"/>
    <property type="project" value="InterPro"/>
</dbReference>
<keyword evidence="2" id="KW-0540">Nuclease</keyword>
<dbReference type="AlphaFoldDB" id="A0A067Q909"/>
<keyword evidence="3" id="KW-0479">Metal-binding</keyword>
<dbReference type="GO" id="GO:0016788">
    <property type="term" value="F:hydrolase activity, acting on ester bonds"/>
    <property type="evidence" value="ECO:0007669"/>
    <property type="project" value="InterPro"/>
</dbReference>
<dbReference type="Gene3D" id="1.10.575.10">
    <property type="entry name" value="P1 Nuclease"/>
    <property type="match status" value="1"/>
</dbReference>
<evidence type="ECO:0000313" key="9">
    <source>
        <dbReference type="EMBL" id="KDQ59977.1"/>
    </source>
</evidence>